<dbReference type="Pfam" id="PF01408">
    <property type="entry name" value="GFO_IDH_MocA"/>
    <property type="match status" value="1"/>
</dbReference>
<dbReference type="STRING" id="1817893.AUJ66_03230"/>
<dbReference type="SUPFAM" id="SSF51735">
    <property type="entry name" value="NAD(P)-binding Rossmann-fold domains"/>
    <property type="match status" value="1"/>
</dbReference>
<name>A0A1J4SDJ6_9BACT</name>
<dbReference type="Proteomes" id="UP000182278">
    <property type="component" value="Unassembled WGS sequence"/>
</dbReference>
<gene>
    <name evidence="3" type="ORF">AUJ66_03230</name>
</gene>
<dbReference type="PANTHER" id="PTHR43377:SF2">
    <property type="entry name" value="BINDING ROSSMANN FOLD OXIDOREDUCTASE, PUTATIVE (AFU_ORTHOLOGUE AFUA_4G00560)-RELATED"/>
    <property type="match status" value="1"/>
</dbReference>
<dbReference type="PANTHER" id="PTHR43377">
    <property type="entry name" value="BILIVERDIN REDUCTASE A"/>
    <property type="match status" value="1"/>
</dbReference>
<evidence type="ECO:0000313" key="3">
    <source>
        <dbReference type="EMBL" id="OIN97513.1"/>
    </source>
</evidence>
<dbReference type="GO" id="GO:0000166">
    <property type="term" value="F:nucleotide binding"/>
    <property type="evidence" value="ECO:0007669"/>
    <property type="project" value="InterPro"/>
</dbReference>
<proteinExistence type="predicted"/>
<accession>A0A1J4SDJ6</accession>
<evidence type="ECO:0008006" key="5">
    <source>
        <dbReference type="Google" id="ProtNLM"/>
    </source>
</evidence>
<dbReference type="InterPro" id="IPR055170">
    <property type="entry name" value="GFO_IDH_MocA-like_dom"/>
</dbReference>
<reference evidence="3 4" key="1">
    <citation type="journal article" date="2016" name="Environ. Microbiol.">
        <title>Genomic resolution of a cold subsurface aquifer community provides metabolic insights for novel microbes adapted to high CO concentrations.</title>
        <authorList>
            <person name="Probst A.J."/>
            <person name="Castelle C.J."/>
            <person name="Singh A."/>
            <person name="Brown C.T."/>
            <person name="Anantharaman K."/>
            <person name="Sharon I."/>
            <person name="Hug L.A."/>
            <person name="Burstein D."/>
            <person name="Emerson J.B."/>
            <person name="Thomas B.C."/>
            <person name="Banfield J.F."/>
        </authorList>
    </citation>
    <scope>NUCLEOTIDE SEQUENCE [LARGE SCALE GENOMIC DNA]</scope>
    <source>
        <strain evidence="3">CG1_02_38_46</strain>
    </source>
</reference>
<dbReference type="SUPFAM" id="SSF55347">
    <property type="entry name" value="Glyceraldehyde-3-phosphate dehydrogenase-like, C-terminal domain"/>
    <property type="match status" value="1"/>
</dbReference>
<feature type="domain" description="GFO/IDH/MocA-like oxidoreductase" evidence="2">
    <location>
        <begin position="130"/>
        <end position="252"/>
    </location>
</feature>
<evidence type="ECO:0000313" key="4">
    <source>
        <dbReference type="Proteomes" id="UP000182278"/>
    </source>
</evidence>
<dbReference type="Gene3D" id="3.40.50.720">
    <property type="entry name" value="NAD(P)-binding Rossmann-like Domain"/>
    <property type="match status" value="1"/>
</dbReference>
<dbReference type="AlphaFoldDB" id="A0A1J4SDJ6"/>
<dbReference type="InterPro" id="IPR000683">
    <property type="entry name" value="Gfo/Idh/MocA-like_OxRdtase_N"/>
</dbReference>
<dbReference type="Gene3D" id="3.30.360.10">
    <property type="entry name" value="Dihydrodipicolinate Reductase, domain 2"/>
    <property type="match status" value="1"/>
</dbReference>
<comment type="caution">
    <text evidence="3">The sequence shown here is derived from an EMBL/GenBank/DDBJ whole genome shotgun (WGS) entry which is preliminary data.</text>
</comment>
<organism evidence="3 4">
    <name type="scientific">Candidatus Desantisbacteria bacterium CG1_02_38_46</name>
    <dbReference type="NCBI Taxonomy" id="1817893"/>
    <lineage>
        <taxon>Bacteria</taxon>
        <taxon>Candidatus Desantisiibacteriota</taxon>
    </lineage>
</organism>
<protein>
    <recommendedName>
        <fullName evidence="5">Oxidoreductase</fullName>
    </recommendedName>
</protein>
<dbReference type="InterPro" id="IPR036291">
    <property type="entry name" value="NAD(P)-bd_dom_sf"/>
</dbReference>
<evidence type="ECO:0000259" key="1">
    <source>
        <dbReference type="Pfam" id="PF01408"/>
    </source>
</evidence>
<feature type="domain" description="Gfo/Idh/MocA-like oxidoreductase N-terminal" evidence="1">
    <location>
        <begin position="6"/>
        <end position="121"/>
    </location>
</feature>
<dbReference type="InterPro" id="IPR051450">
    <property type="entry name" value="Gfo/Idh/MocA_Oxidoreductases"/>
</dbReference>
<dbReference type="EMBL" id="MNUO01000046">
    <property type="protein sequence ID" value="OIN97513.1"/>
    <property type="molecule type" value="Genomic_DNA"/>
</dbReference>
<sequence>MDKLGAGVIGLRMGGEHLYAYANHPEVEVKGICDTDEEKLKELAEKYNVKFITQDYKELLDKKDIDIVSVATPDYLHAEQSIAALKSGKHVLCEKPMVPTLEDCQTIIEAAEKSECKFMVGQICRFAPGFQMTKKLIDEGRIGELFYVESEYAHDYRKVGGVGGWRKDPVKIREPFLGGGCHAVDLVRWIAGDVEETFAYANHRVLTDWPVDDCTIAAFKFKSGVIGKVFVSIGCKRPYTMRSVFYGSKGTIISDNTTPHIKIYDTGMEKLEFVDIPVDIASHNIRAEVNEFIDCIRGRNPLLMDAREGARTVATCLAAVESSKSGIMCQVLTYDK</sequence>
<dbReference type="Pfam" id="PF22725">
    <property type="entry name" value="GFO_IDH_MocA_C3"/>
    <property type="match status" value="1"/>
</dbReference>
<evidence type="ECO:0000259" key="2">
    <source>
        <dbReference type="Pfam" id="PF22725"/>
    </source>
</evidence>